<feature type="domain" description="Glycosyltransferase 2-like" evidence="4">
    <location>
        <begin position="4"/>
        <end position="165"/>
    </location>
</feature>
<comment type="similarity">
    <text evidence="1">Belongs to the glycosyltransferase 2 family.</text>
</comment>
<dbReference type="InterPro" id="IPR001173">
    <property type="entry name" value="Glyco_trans_2-like"/>
</dbReference>
<keyword evidence="3" id="KW-0808">Transferase</keyword>
<dbReference type="InterPro" id="IPR050834">
    <property type="entry name" value="Glycosyltransf_2"/>
</dbReference>
<dbReference type="PANTHER" id="PTHR43685">
    <property type="entry name" value="GLYCOSYLTRANSFERASE"/>
    <property type="match status" value="1"/>
</dbReference>
<dbReference type="Gene3D" id="3.90.550.10">
    <property type="entry name" value="Spore Coat Polysaccharide Biosynthesis Protein SpsA, Chain A"/>
    <property type="match status" value="1"/>
</dbReference>
<dbReference type="EMBL" id="JNVM01000006">
    <property type="protein sequence ID" value="KEQ26345.1"/>
    <property type="molecule type" value="Genomic_DNA"/>
</dbReference>
<dbReference type="Proteomes" id="UP000028123">
    <property type="component" value="Unassembled WGS sequence"/>
</dbReference>
<dbReference type="SUPFAM" id="SSF53448">
    <property type="entry name" value="Nucleotide-diphospho-sugar transferases"/>
    <property type="match status" value="1"/>
</dbReference>
<keyword evidence="6" id="KW-1185">Reference proteome</keyword>
<comment type="caution">
    <text evidence="5">The sequence shown here is derived from an EMBL/GenBank/DDBJ whole genome shotgun (WGS) entry which is preliminary data.</text>
</comment>
<gene>
    <name evidence="5" type="ORF">ET33_31225</name>
</gene>
<evidence type="ECO:0000259" key="4">
    <source>
        <dbReference type="Pfam" id="PF00535"/>
    </source>
</evidence>
<proteinExistence type="inferred from homology"/>
<evidence type="ECO:0000313" key="5">
    <source>
        <dbReference type="EMBL" id="KEQ26345.1"/>
    </source>
</evidence>
<evidence type="ECO:0000313" key="6">
    <source>
        <dbReference type="Proteomes" id="UP000028123"/>
    </source>
</evidence>
<name>A0A081P6M2_9BACL</name>
<reference evidence="5 6" key="1">
    <citation type="submission" date="2014-06" db="EMBL/GenBank/DDBJ databases">
        <title>Draft genome sequence of Paenibacillus sp. MSt1.</title>
        <authorList>
            <person name="Aw Y.K."/>
            <person name="Ong K.S."/>
            <person name="Gan H.M."/>
            <person name="Lee S.M."/>
        </authorList>
    </citation>
    <scope>NUCLEOTIDE SEQUENCE [LARGE SCALE GENOMIC DNA]</scope>
    <source>
        <strain evidence="5 6">MSt1</strain>
    </source>
</reference>
<protein>
    <recommendedName>
        <fullName evidence="4">Glycosyltransferase 2-like domain-containing protein</fullName>
    </recommendedName>
</protein>
<dbReference type="eggNOG" id="COG1216">
    <property type="taxonomic scope" value="Bacteria"/>
</dbReference>
<evidence type="ECO:0000256" key="1">
    <source>
        <dbReference type="ARBA" id="ARBA00006739"/>
    </source>
</evidence>
<accession>A0A081P6M2</accession>
<dbReference type="AlphaFoldDB" id="A0A081P6M2"/>
<dbReference type="PANTHER" id="PTHR43685:SF5">
    <property type="entry name" value="GLYCOSYLTRANSFERASE EPSE-RELATED"/>
    <property type="match status" value="1"/>
</dbReference>
<sequence length="328" mass="38326">MFISVVMAVYNGEKYIEEAVQSILHQTYPQFELIIINDGSMDRTREILDTIEDDRVKIIHAETNQGAAASLNLGISHAAGDWIAIHDADDISEPTRLEEQVNYLRSHPESIGVGSLILGRIGDETVSNNSEVEYYNQILEKDQIYKNRLFMCYLCHGSVMFSKKAFYAAGRYNPKYKISYDYDLWLRMFEISPIQKIPKVLYHYRLREDSLGKQNTANTISELMTISSLHIYKKLIRKKRRQPILTVVGSKKGCLFFKTHVGKKYKKLNYVYVRTIKDSRKIRLLNKRGKIHAAVVLNNRLSNALTHRLLRRGPRWRRKVFKIWNYQF</sequence>
<organism evidence="5 6">
    <name type="scientific">Paenibacillus tyrfis</name>
    <dbReference type="NCBI Taxonomy" id="1501230"/>
    <lineage>
        <taxon>Bacteria</taxon>
        <taxon>Bacillati</taxon>
        <taxon>Bacillota</taxon>
        <taxon>Bacilli</taxon>
        <taxon>Bacillales</taxon>
        <taxon>Paenibacillaceae</taxon>
        <taxon>Paenibacillus</taxon>
    </lineage>
</organism>
<evidence type="ECO:0000256" key="2">
    <source>
        <dbReference type="ARBA" id="ARBA00022676"/>
    </source>
</evidence>
<dbReference type="InterPro" id="IPR029044">
    <property type="entry name" value="Nucleotide-diphossugar_trans"/>
</dbReference>
<keyword evidence="2" id="KW-0328">Glycosyltransferase</keyword>
<dbReference type="GO" id="GO:0016757">
    <property type="term" value="F:glycosyltransferase activity"/>
    <property type="evidence" value="ECO:0007669"/>
    <property type="project" value="UniProtKB-KW"/>
</dbReference>
<evidence type="ECO:0000256" key="3">
    <source>
        <dbReference type="ARBA" id="ARBA00022679"/>
    </source>
</evidence>
<dbReference type="Pfam" id="PF00535">
    <property type="entry name" value="Glycos_transf_2"/>
    <property type="match status" value="1"/>
</dbReference>